<feature type="non-terminal residue" evidence="1">
    <location>
        <position position="727"/>
    </location>
</feature>
<protein>
    <submittedName>
        <fullName evidence="1">Uncharacterized protein</fullName>
    </submittedName>
</protein>
<comment type="caution">
    <text evidence="1">The sequence shown here is derived from an EMBL/GenBank/DDBJ whole genome shotgun (WGS) entry which is preliminary data.</text>
</comment>
<organism evidence="1 2">
    <name type="scientific">Psychroflexus maritimus</name>
    <dbReference type="NCBI Taxonomy" id="2714865"/>
    <lineage>
        <taxon>Bacteria</taxon>
        <taxon>Pseudomonadati</taxon>
        <taxon>Bacteroidota</taxon>
        <taxon>Flavobacteriia</taxon>
        <taxon>Flavobacteriales</taxon>
        <taxon>Flavobacteriaceae</taxon>
        <taxon>Psychroflexus</taxon>
    </lineage>
</organism>
<proteinExistence type="predicted"/>
<gene>
    <name evidence="1" type="ORF">G7034_00005</name>
</gene>
<keyword evidence="2" id="KW-1185">Reference proteome</keyword>
<name>A0A967E1C5_9FLAO</name>
<dbReference type="Proteomes" id="UP000643701">
    <property type="component" value="Unassembled WGS sequence"/>
</dbReference>
<dbReference type="EMBL" id="JAANAS010000001">
    <property type="protein sequence ID" value="NGZ88639.1"/>
    <property type="molecule type" value="Genomic_DNA"/>
</dbReference>
<evidence type="ECO:0000313" key="2">
    <source>
        <dbReference type="Proteomes" id="UP000643701"/>
    </source>
</evidence>
<evidence type="ECO:0000313" key="1">
    <source>
        <dbReference type="EMBL" id="NGZ88639.1"/>
    </source>
</evidence>
<sequence>MKINIYICYLFTFLFFLSYGINAQVPTDIPLELRAQFNGQFDYKIIGNTLNEFDNWQNPPPPCQMLTESSANLDLDPDQEVVAAYLYWSGIGDGLFDPEVQLNGQTLFADEISVVDPEETNFVFWFGSFKNITEIVQQWGNSLYTFSELNLNPILNNYCSTAQYYSGWSIIVVYEDNTLPTQQVNIYDGLASVYGFGINATTIINIDNLNVVSTDNARMGFLAWNGSPNLFLNESISFNGNQLSNPPLNPVDNPFNGTNSYTGATDLWNMDLDFFDVSEFIEVGDTEATITFSSTFTRLIQNVVTVFRSELPDATVELVDFSGVGECDERDFTVETTVGNFDASDVLPINTPISFFVLDEDGEEVFLDTFFTQAEIAIDDSETQFLSITIPDEIPENTTLIAKVNTLEDGSNPINESNILNNDFEQELFLPTSPAPLTTQNLSQCTNLSESFFNLEVALEDAEDTDDEATFHLSQEDAEEGENSIENPADYNPTELIESLWVRIFDGNCFAVNSFEIQTLPPPEINAPEALSECDFSEEQLGFTEFDLTTKIDEITDGNPNYEVEFFTTQVEAEDLTIENGLTSPYTNENAFSQTLFVRVTDITNGCASFTELELEADLLPLIAEAEDMTAVEACDVDLIGEFTFDLTTQTLIILNGLEVIEHELQFYTSQTDAENNENEIINPEAFTSSGQEIFVRVTETETSCFSFTSFELIVNEIPPLQSGDPN</sequence>
<reference evidence="1" key="1">
    <citation type="submission" date="2020-03" db="EMBL/GenBank/DDBJ databases">
        <title>Psychroflexus Maritimus sp. nov., isolate from marine sediment.</title>
        <authorList>
            <person name="Zhong Y.-L."/>
        </authorList>
    </citation>
    <scope>NUCLEOTIDE SEQUENCE</scope>
    <source>
        <strain evidence="1">C1</strain>
    </source>
</reference>
<accession>A0A967E1C5</accession>
<dbReference type="AlphaFoldDB" id="A0A967E1C5"/>
<dbReference type="RefSeq" id="WP_166398911.1">
    <property type="nucleotide sequence ID" value="NZ_JAANAS010000001.1"/>
</dbReference>